<name>A0A7Z0VNM6_9GAMM</name>
<sequence length="431" mass="50310">MKAKSLAYEEKLEALLVQSGVDRLDVQHQQFLRHRSLEFRFTQQQLRQLSDIAVDLVMWGERPLYEIWPEIETTKLDPKQRRQRLLQLMQQHWRQLQQTPKHYPPLPVTDGQAAQRIRRIDSDKDKLALGPCPVASTRTRCCNLMTLDAVENCGFDCSYCSIQSFYHGDEVRFDRQFAQKLAKLELDPERIYHIGTGQSSDSLMWGNHGGMLDALLDFAHRHPNVILELKSKSKNINHLMKADLPPNLLCTWSLNTPTLIAHEERLTASMEDRLNAARRVADRGALVGFHFHPMIHYADWREDYGNLFQQLTEQFSADEVALVSLGTLTYIKPVIRQLRARSGFSSKILQMPMVESDGKLSYPRSIKEEMFSFAYRSLQLWHDEVFFYLCMENQRLWQTVFGFDYPSNQAFEEAMKQAYLNKIHNREKRDG</sequence>
<dbReference type="GO" id="GO:0051539">
    <property type="term" value="F:4 iron, 4 sulfur cluster binding"/>
    <property type="evidence" value="ECO:0007669"/>
    <property type="project" value="TreeGrafter"/>
</dbReference>
<dbReference type="Gene3D" id="3.80.30.30">
    <property type="match status" value="1"/>
</dbReference>
<dbReference type="GO" id="GO:0003913">
    <property type="term" value="F:DNA photolyase activity"/>
    <property type="evidence" value="ECO:0007669"/>
    <property type="project" value="TreeGrafter"/>
</dbReference>
<evidence type="ECO:0000313" key="1">
    <source>
        <dbReference type="EMBL" id="ODJ88655.1"/>
    </source>
</evidence>
<proteinExistence type="predicted"/>
<dbReference type="PANTHER" id="PTHR37822:SF2">
    <property type="entry name" value="SPORE PHOTOPRODUCT LYASE"/>
    <property type="match status" value="1"/>
</dbReference>
<dbReference type="AlphaFoldDB" id="A0A7Z0VNM6"/>
<reference evidence="1 2" key="1">
    <citation type="submission" date="2016-06" db="EMBL/GenBank/DDBJ databases">
        <title>Genome sequence of endosymbiont of Candidatus Endolucinida thiodiazotropha.</title>
        <authorList>
            <person name="Poehlein A."/>
            <person name="Koenig S."/>
            <person name="Heiden S.E."/>
            <person name="Thuermer A."/>
            <person name="Voget S."/>
            <person name="Daniel R."/>
            <person name="Markert S."/>
            <person name="Gros O."/>
            <person name="Schweder T."/>
        </authorList>
    </citation>
    <scope>NUCLEOTIDE SEQUENCE [LARGE SCALE GENOMIC DNA]</scope>
    <source>
        <strain evidence="1 2">COS</strain>
    </source>
</reference>
<keyword evidence="2" id="KW-1185">Reference proteome</keyword>
<gene>
    <name evidence="1" type="primary">splG</name>
    <name evidence="1" type="ORF">CODIS_12060</name>
</gene>
<dbReference type="PANTHER" id="PTHR37822">
    <property type="entry name" value="SPORE PHOTOPRODUCT LYASE-RELATED"/>
    <property type="match status" value="1"/>
</dbReference>
<protein>
    <submittedName>
        <fullName evidence="1">Spore photoproduct lyase</fullName>
        <ecNumber evidence="1">4.1.99.14</ecNumber>
    </submittedName>
</protein>
<dbReference type="EC" id="4.1.99.14" evidence="1"/>
<evidence type="ECO:0000313" key="2">
    <source>
        <dbReference type="Proteomes" id="UP000094769"/>
    </source>
</evidence>
<dbReference type="OrthoDB" id="368646at2"/>
<comment type="caution">
    <text evidence="1">The sequence shown here is derived from an EMBL/GenBank/DDBJ whole genome shotgun (WGS) entry which is preliminary data.</text>
</comment>
<dbReference type="Pfam" id="PF20903">
    <property type="entry name" value="SPL"/>
    <property type="match status" value="1"/>
</dbReference>
<keyword evidence="1" id="KW-0456">Lyase</keyword>
<organism evidence="1 2">
    <name type="scientific">Candidatus Thiodiazotropha endolucinida</name>
    <dbReference type="NCBI Taxonomy" id="1655433"/>
    <lineage>
        <taxon>Bacteria</taxon>
        <taxon>Pseudomonadati</taxon>
        <taxon>Pseudomonadota</taxon>
        <taxon>Gammaproteobacteria</taxon>
        <taxon>Chromatiales</taxon>
        <taxon>Sedimenticolaceae</taxon>
        <taxon>Candidatus Thiodiazotropha</taxon>
    </lineage>
</organism>
<dbReference type="EMBL" id="MARB01000005">
    <property type="protein sequence ID" value="ODJ88655.1"/>
    <property type="molecule type" value="Genomic_DNA"/>
</dbReference>
<dbReference type="GO" id="GO:1904047">
    <property type="term" value="F:S-adenosyl-L-methionine binding"/>
    <property type="evidence" value="ECO:0007669"/>
    <property type="project" value="TreeGrafter"/>
</dbReference>
<dbReference type="InterPro" id="IPR049539">
    <property type="entry name" value="SPL"/>
</dbReference>
<dbReference type="RefSeq" id="WP_069122121.1">
    <property type="nucleotide sequence ID" value="NZ_MARB01000005.1"/>
</dbReference>
<dbReference type="GO" id="GO:0042601">
    <property type="term" value="C:endospore-forming forespore"/>
    <property type="evidence" value="ECO:0007669"/>
    <property type="project" value="TreeGrafter"/>
</dbReference>
<accession>A0A7Z0VNM6</accession>
<dbReference type="Proteomes" id="UP000094769">
    <property type="component" value="Unassembled WGS sequence"/>
</dbReference>